<gene>
    <name evidence="4" type="ORF">CEY00_Acc24207</name>
</gene>
<keyword evidence="5" id="KW-1185">Reference proteome</keyword>
<reference evidence="4 5" key="1">
    <citation type="submission" date="2017-07" db="EMBL/GenBank/DDBJ databases">
        <title>An improved, manually edited Actinidia chinensis var. chinensis (kiwifruit) genome highlights the challenges associated with draft genomes and gene prediction in plants.</title>
        <authorList>
            <person name="Pilkington S."/>
            <person name="Crowhurst R."/>
            <person name="Hilario E."/>
            <person name="Nardozza S."/>
            <person name="Fraser L."/>
            <person name="Peng Y."/>
            <person name="Gunaseelan K."/>
            <person name="Simpson R."/>
            <person name="Tahir J."/>
            <person name="Deroles S."/>
            <person name="Templeton K."/>
            <person name="Luo Z."/>
            <person name="Davy M."/>
            <person name="Cheng C."/>
            <person name="Mcneilage M."/>
            <person name="Scaglione D."/>
            <person name="Liu Y."/>
            <person name="Zhang Q."/>
            <person name="Datson P."/>
            <person name="De Silva N."/>
            <person name="Gardiner S."/>
            <person name="Bassett H."/>
            <person name="Chagne D."/>
            <person name="Mccallum J."/>
            <person name="Dzierzon H."/>
            <person name="Deng C."/>
            <person name="Wang Y.-Y."/>
            <person name="Barron N."/>
            <person name="Manako K."/>
            <person name="Bowen J."/>
            <person name="Foster T."/>
            <person name="Erridge Z."/>
            <person name="Tiffin H."/>
            <person name="Waite C."/>
            <person name="Davies K."/>
            <person name="Grierson E."/>
            <person name="Laing W."/>
            <person name="Kirk R."/>
            <person name="Chen X."/>
            <person name="Wood M."/>
            <person name="Montefiori M."/>
            <person name="Brummell D."/>
            <person name="Schwinn K."/>
            <person name="Catanach A."/>
            <person name="Fullerton C."/>
            <person name="Li D."/>
            <person name="Meiyalaghan S."/>
            <person name="Nieuwenhuizen N."/>
            <person name="Read N."/>
            <person name="Prakash R."/>
            <person name="Hunter D."/>
            <person name="Zhang H."/>
            <person name="Mckenzie M."/>
            <person name="Knabel M."/>
            <person name="Harris A."/>
            <person name="Allan A."/>
            <person name="Chen A."/>
            <person name="Janssen B."/>
            <person name="Plunkett B."/>
            <person name="Dwamena C."/>
            <person name="Voogd C."/>
            <person name="Leif D."/>
            <person name="Lafferty D."/>
            <person name="Souleyre E."/>
            <person name="Varkonyi-Gasic E."/>
            <person name="Gambi F."/>
            <person name="Hanley J."/>
            <person name="Yao J.-L."/>
            <person name="Cheung J."/>
            <person name="David K."/>
            <person name="Warren B."/>
            <person name="Marsh K."/>
            <person name="Snowden K."/>
            <person name="Lin-Wang K."/>
            <person name="Brian L."/>
            <person name="Martinez-Sanchez M."/>
            <person name="Wang M."/>
            <person name="Ileperuma N."/>
            <person name="Macnee N."/>
            <person name="Campin R."/>
            <person name="Mcatee P."/>
            <person name="Drummond R."/>
            <person name="Espley R."/>
            <person name="Ireland H."/>
            <person name="Wu R."/>
            <person name="Atkinson R."/>
            <person name="Karunairetnam S."/>
            <person name="Bulley S."/>
            <person name="Chunkath S."/>
            <person name="Hanley Z."/>
            <person name="Storey R."/>
            <person name="Thrimawithana A."/>
            <person name="Thomson S."/>
            <person name="David C."/>
            <person name="Testolin R."/>
        </authorList>
    </citation>
    <scope>NUCLEOTIDE SEQUENCE [LARGE SCALE GENOMIC DNA]</scope>
    <source>
        <strain evidence="5">cv. Red5</strain>
        <tissue evidence="4">Young leaf</tissue>
    </source>
</reference>
<name>A0A2R6Q1G8_ACTCC</name>
<dbReference type="InParanoid" id="A0A2R6Q1G8"/>
<evidence type="ECO:0000256" key="2">
    <source>
        <dbReference type="ARBA" id="ARBA00022801"/>
    </source>
</evidence>
<keyword evidence="2" id="KW-0378">Hydrolase</keyword>
<keyword evidence="1" id="KW-0540">Nuclease</keyword>
<dbReference type="GO" id="GO:0003676">
    <property type="term" value="F:nucleic acid binding"/>
    <property type="evidence" value="ECO:0007669"/>
    <property type="project" value="InterPro"/>
</dbReference>
<dbReference type="Gene3D" id="3.30.420.10">
    <property type="entry name" value="Ribonuclease H-like superfamily/Ribonuclease H"/>
    <property type="match status" value="1"/>
</dbReference>
<dbReference type="STRING" id="1590841.A0A2R6Q1G8"/>
<dbReference type="Pfam" id="PF01612">
    <property type="entry name" value="DNA_pol_A_exo1"/>
    <property type="match status" value="1"/>
</dbReference>
<dbReference type="InterPro" id="IPR036397">
    <property type="entry name" value="RNaseH_sf"/>
</dbReference>
<dbReference type="InterPro" id="IPR012337">
    <property type="entry name" value="RNaseH-like_sf"/>
</dbReference>
<dbReference type="GO" id="GO:0005737">
    <property type="term" value="C:cytoplasm"/>
    <property type="evidence" value="ECO:0007669"/>
    <property type="project" value="TreeGrafter"/>
</dbReference>
<dbReference type="GO" id="GO:0005634">
    <property type="term" value="C:nucleus"/>
    <property type="evidence" value="ECO:0007669"/>
    <property type="project" value="TreeGrafter"/>
</dbReference>
<evidence type="ECO:0000259" key="3">
    <source>
        <dbReference type="Pfam" id="PF01612"/>
    </source>
</evidence>
<reference evidence="5" key="2">
    <citation type="journal article" date="2018" name="BMC Genomics">
        <title>A manually annotated Actinidia chinensis var. chinensis (kiwifruit) genome highlights the challenges associated with draft genomes and gene prediction in plants.</title>
        <authorList>
            <person name="Pilkington S.M."/>
            <person name="Crowhurst R."/>
            <person name="Hilario E."/>
            <person name="Nardozza S."/>
            <person name="Fraser L."/>
            <person name="Peng Y."/>
            <person name="Gunaseelan K."/>
            <person name="Simpson R."/>
            <person name="Tahir J."/>
            <person name="Deroles S.C."/>
            <person name="Templeton K."/>
            <person name="Luo Z."/>
            <person name="Davy M."/>
            <person name="Cheng C."/>
            <person name="McNeilage M."/>
            <person name="Scaglione D."/>
            <person name="Liu Y."/>
            <person name="Zhang Q."/>
            <person name="Datson P."/>
            <person name="De Silva N."/>
            <person name="Gardiner S.E."/>
            <person name="Bassett H."/>
            <person name="Chagne D."/>
            <person name="McCallum J."/>
            <person name="Dzierzon H."/>
            <person name="Deng C."/>
            <person name="Wang Y.Y."/>
            <person name="Barron L."/>
            <person name="Manako K."/>
            <person name="Bowen J."/>
            <person name="Foster T.M."/>
            <person name="Erridge Z.A."/>
            <person name="Tiffin H."/>
            <person name="Waite C.N."/>
            <person name="Davies K.M."/>
            <person name="Grierson E.P."/>
            <person name="Laing W.A."/>
            <person name="Kirk R."/>
            <person name="Chen X."/>
            <person name="Wood M."/>
            <person name="Montefiori M."/>
            <person name="Brummell D.A."/>
            <person name="Schwinn K.E."/>
            <person name="Catanach A."/>
            <person name="Fullerton C."/>
            <person name="Li D."/>
            <person name="Meiyalaghan S."/>
            <person name="Nieuwenhuizen N."/>
            <person name="Read N."/>
            <person name="Prakash R."/>
            <person name="Hunter D."/>
            <person name="Zhang H."/>
            <person name="McKenzie M."/>
            <person name="Knabel M."/>
            <person name="Harris A."/>
            <person name="Allan A.C."/>
            <person name="Gleave A."/>
            <person name="Chen A."/>
            <person name="Janssen B.J."/>
            <person name="Plunkett B."/>
            <person name="Ampomah-Dwamena C."/>
            <person name="Voogd C."/>
            <person name="Leif D."/>
            <person name="Lafferty D."/>
            <person name="Souleyre E.J.F."/>
            <person name="Varkonyi-Gasic E."/>
            <person name="Gambi F."/>
            <person name="Hanley J."/>
            <person name="Yao J.L."/>
            <person name="Cheung J."/>
            <person name="David K.M."/>
            <person name="Warren B."/>
            <person name="Marsh K."/>
            <person name="Snowden K.C."/>
            <person name="Lin-Wang K."/>
            <person name="Brian L."/>
            <person name="Martinez-Sanchez M."/>
            <person name="Wang M."/>
            <person name="Ileperuma N."/>
            <person name="Macnee N."/>
            <person name="Campin R."/>
            <person name="McAtee P."/>
            <person name="Drummond R.S.M."/>
            <person name="Espley R.V."/>
            <person name="Ireland H.S."/>
            <person name="Wu R."/>
            <person name="Atkinson R.G."/>
            <person name="Karunairetnam S."/>
            <person name="Bulley S."/>
            <person name="Chunkath S."/>
            <person name="Hanley Z."/>
            <person name="Storey R."/>
            <person name="Thrimawithana A.H."/>
            <person name="Thomson S."/>
            <person name="David C."/>
            <person name="Testolin R."/>
            <person name="Huang H."/>
            <person name="Hellens R.P."/>
            <person name="Schaffer R.J."/>
        </authorList>
    </citation>
    <scope>NUCLEOTIDE SEQUENCE [LARGE SCALE GENOMIC DNA]</scope>
    <source>
        <strain evidence="5">cv. Red5</strain>
    </source>
</reference>
<accession>A0A2R6Q1G8</accession>
<dbReference type="GO" id="GO:0006139">
    <property type="term" value="P:nucleobase-containing compound metabolic process"/>
    <property type="evidence" value="ECO:0007669"/>
    <property type="project" value="InterPro"/>
</dbReference>
<dbReference type="InterPro" id="IPR051132">
    <property type="entry name" value="3-5_Exonuclease_domain"/>
</dbReference>
<feature type="domain" description="3'-5' exonuclease" evidence="3">
    <location>
        <begin position="60"/>
        <end position="191"/>
    </location>
</feature>
<dbReference type="PANTHER" id="PTHR13620">
    <property type="entry name" value="3-5 EXONUCLEASE"/>
    <property type="match status" value="1"/>
</dbReference>
<dbReference type="EMBL" id="NKQK01000021">
    <property type="protein sequence ID" value="PSS00238.1"/>
    <property type="molecule type" value="Genomic_DNA"/>
</dbReference>
<evidence type="ECO:0000313" key="4">
    <source>
        <dbReference type="EMBL" id="PSS00238.1"/>
    </source>
</evidence>
<dbReference type="InterPro" id="IPR002562">
    <property type="entry name" value="3'-5'_exonuclease_dom"/>
</dbReference>
<dbReference type="Proteomes" id="UP000241394">
    <property type="component" value="Chromosome LG21"/>
</dbReference>
<evidence type="ECO:0000256" key="1">
    <source>
        <dbReference type="ARBA" id="ARBA00022722"/>
    </source>
</evidence>
<proteinExistence type="predicted"/>
<comment type="caution">
    <text evidence="4">The sequence shown here is derived from an EMBL/GenBank/DDBJ whole genome shotgun (WGS) entry which is preliminary data.</text>
</comment>
<dbReference type="PANTHER" id="PTHR13620:SF121">
    <property type="entry name" value="EMB|CAB82946.1-RELATED"/>
    <property type="match status" value="1"/>
</dbReference>
<evidence type="ECO:0000313" key="5">
    <source>
        <dbReference type="Proteomes" id="UP000241394"/>
    </source>
</evidence>
<dbReference type="OMA" id="TTHVANC"/>
<dbReference type="OrthoDB" id="446462at2759"/>
<sequence length="194" mass="21488">MIPLRFLSKMGNYNIRIGGVVIHVRVVDNANLVDQSLSEIRHQIGTNTAVGLIFKSSKMLQICVGSRCLMVLLSHMDISNIPQSLKNFLAEQGICFVGVATSMDRMNMGFYGIECKNIVDVSELAARVLKKPHLYGYGRELKKLAAEVGLQLVEIPSLAQFNWSAKFFSHEEIEYAVHDVCASSLIGTKLLGML</sequence>
<dbReference type="SUPFAM" id="SSF53098">
    <property type="entry name" value="Ribonuclease H-like"/>
    <property type="match status" value="1"/>
</dbReference>
<dbReference type="GO" id="GO:0008408">
    <property type="term" value="F:3'-5' exonuclease activity"/>
    <property type="evidence" value="ECO:0007669"/>
    <property type="project" value="InterPro"/>
</dbReference>
<organism evidence="4 5">
    <name type="scientific">Actinidia chinensis var. chinensis</name>
    <name type="common">Chinese soft-hair kiwi</name>
    <dbReference type="NCBI Taxonomy" id="1590841"/>
    <lineage>
        <taxon>Eukaryota</taxon>
        <taxon>Viridiplantae</taxon>
        <taxon>Streptophyta</taxon>
        <taxon>Embryophyta</taxon>
        <taxon>Tracheophyta</taxon>
        <taxon>Spermatophyta</taxon>
        <taxon>Magnoliopsida</taxon>
        <taxon>eudicotyledons</taxon>
        <taxon>Gunneridae</taxon>
        <taxon>Pentapetalae</taxon>
        <taxon>asterids</taxon>
        <taxon>Ericales</taxon>
        <taxon>Actinidiaceae</taxon>
        <taxon>Actinidia</taxon>
    </lineage>
</organism>
<dbReference type="Gramene" id="PSS00238">
    <property type="protein sequence ID" value="PSS00238"/>
    <property type="gene ID" value="CEY00_Acc24207"/>
</dbReference>
<dbReference type="AlphaFoldDB" id="A0A2R6Q1G8"/>
<protein>
    <submittedName>
        <fullName evidence="4">Werner Syndrome-like</fullName>
    </submittedName>
</protein>